<dbReference type="Pfam" id="PF00145">
    <property type="entry name" value="DNA_methylase"/>
    <property type="match status" value="1"/>
</dbReference>
<keyword evidence="1 4" id="KW-0489">Methyltransferase</keyword>
<evidence type="ECO:0000256" key="1">
    <source>
        <dbReference type="ARBA" id="ARBA00022603"/>
    </source>
</evidence>
<reference evidence="5" key="1">
    <citation type="journal article" date="2019" name="Int. J. Syst. Evol. Microbiol.">
        <title>The Global Catalogue of Microorganisms (GCM) 10K type strain sequencing project: providing services to taxonomists for standard genome sequencing and annotation.</title>
        <authorList>
            <consortium name="The Broad Institute Genomics Platform"/>
            <consortium name="The Broad Institute Genome Sequencing Center for Infectious Disease"/>
            <person name="Wu L."/>
            <person name="Ma J."/>
        </authorList>
    </citation>
    <scope>NUCLEOTIDE SEQUENCE [LARGE SCALE GENOMIC DNA]</scope>
    <source>
        <strain evidence="5">CGMCC 4.7246</strain>
    </source>
</reference>
<protein>
    <submittedName>
        <fullName evidence="4">DNA cytosine methyltransferase</fullName>
    </submittedName>
</protein>
<proteinExistence type="predicted"/>
<dbReference type="InterPro" id="IPR029063">
    <property type="entry name" value="SAM-dependent_MTases_sf"/>
</dbReference>
<evidence type="ECO:0000256" key="2">
    <source>
        <dbReference type="ARBA" id="ARBA00022679"/>
    </source>
</evidence>
<keyword evidence="3" id="KW-0680">Restriction system</keyword>
<dbReference type="GO" id="GO:0032259">
    <property type="term" value="P:methylation"/>
    <property type="evidence" value="ECO:0007669"/>
    <property type="project" value="UniProtKB-KW"/>
</dbReference>
<dbReference type="SUPFAM" id="SSF53335">
    <property type="entry name" value="S-adenosyl-L-methionine-dependent methyltransferases"/>
    <property type="match status" value="1"/>
</dbReference>
<evidence type="ECO:0000313" key="5">
    <source>
        <dbReference type="Proteomes" id="UP001596220"/>
    </source>
</evidence>
<accession>A0ABW1P5K0</accession>
<evidence type="ECO:0000313" key="4">
    <source>
        <dbReference type="EMBL" id="MFC6090849.1"/>
    </source>
</evidence>
<comment type="caution">
    <text evidence="4">The sequence shown here is derived from an EMBL/GenBank/DDBJ whole genome shotgun (WGS) entry which is preliminary data.</text>
</comment>
<dbReference type="Gene3D" id="3.90.120.10">
    <property type="entry name" value="DNA Methylase, subunit A, domain 2"/>
    <property type="match status" value="1"/>
</dbReference>
<name>A0ABW1P5K0_9PSEU</name>
<dbReference type="RefSeq" id="WP_380637050.1">
    <property type="nucleotide sequence ID" value="NZ_JBHSQO010000014.1"/>
</dbReference>
<keyword evidence="2" id="KW-0808">Transferase</keyword>
<gene>
    <name evidence="4" type="ORF">ACFP3R_16340</name>
</gene>
<dbReference type="InterPro" id="IPR001525">
    <property type="entry name" value="C5_MeTfrase"/>
</dbReference>
<organism evidence="4 5">
    <name type="scientific">Saccharothrix lopnurensis</name>
    <dbReference type="NCBI Taxonomy" id="1670621"/>
    <lineage>
        <taxon>Bacteria</taxon>
        <taxon>Bacillati</taxon>
        <taxon>Actinomycetota</taxon>
        <taxon>Actinomycetes</taxon>
        <taxon>Pseudonocardiales</taxon>
        <taxon>Pseudonocardiaceae</taxon>
        <taxon>Saccharothrix</taxon>
    </lineage>
</organism>
<evidence type="ECO:0000256" key="3">
    <source>
        <dbReference type="ARBA" id="ARBA00022747"/>
    </source>
</evidence>
<dbReference type="Proteomes" id="UP001596220">
    <property type="component" value="Unassembled WGS sequence"/>
</dbReference>
<keyword evidence="5" id="KW-1185">Reference proteome</keyword>
<sequence length="44" mass="4553">MLQSFPADYPWQGGSTAVQQQIGDAVPPLLARAVVDALGVTGAR</sequence>
<dbReference type="EMBL" id="JBHSQO010000014">
    <property type="protein sequence ID" value="MFC6090849.1"/>
    <property type="molecule type" value="Genomic_DNA"/>
</dbReference>
<dbReference type="GO" id="GO:0008168">
    <property type="term" value="F:methyltransferase activity"/>
    <property type="evidence" value="ECO:0007669"/>
    <property type="project" value="UniProtKB-KW"/>
</dbReference>